<name>S4YN90_SERPL</name>
<reference evidence="1 2" key="1">
    <citation type="journal article" date="2013" name="Genome Announc.">
        <title>Genome Sequence of Serratia plymuthica Strain S13, an Endophyte with Germination- and Plant-Growth-Promoting Activity from the Flower of Styrian Oil Pumpkin.</title>
        <authorList>
            <person name="Muller H."/>
            <person name="Furnkranz M."/>
            <person name="Grube M."/>
            <person name="Berg G."/>
        </authorList>
    </citation>
    <scope>NUCLEOTIDE SEQUENCE [LARGE SCALE GENOMIC DNA]</scope>
    <source>
        <strain evidence="1">S13</strain>
    </source>
</reference>
<dbReference type="EMBL" id="CP006566">
    <property type="protein sequence ID" value="AGP46757.1"/>
    <property type="molecule type" value="Genomic_DNA"/>
</dbReference>
<sequence>MGAKTFALFFHALHLIRPGQRHAIAMLYRTTAVRKIIH</sequence>
<dbReference type="Proteomes" id="UP000014900">
    <property type="component" value="Chromosome"/>
</dbReference>
<proteinExistence type="predicted"/>
<dbReference type="KEGG" id="sry:M621_02510"/>
<evidence type="ECO:0000313" key="1">
    <source>
        <dbReference type="EMBL" id="AGP46757.1"/>
    </source>
</evidence>
<protein>
    <submittedName>
        <fullName evidence="1">Uncharacterized protein</fullName>
    </submittedName>
</protein>
<accession>S4YN90</accession>
<dbReference type="AlphaFoldDB" id="S4YN90"/>
<dbReference type="HOGENOM" id="CLU_3332895_0_0_6"/>
<evidence type="ECO:0000313" key="2">
    <source>
        <dbReference type="Proteomes" id="UP000014900"/>
    </source>
</evidence>
<organism evidence="1 2">
    <name type="scientific">Serratia plymuthica S13</name>
    <dbReference type="NCBI Taxonomy" id="1348660"/>
    <lineage>
        <taxon>Bacteria</taxon>
        <taxon>Pseudomonadati</taxon>
        <taxon>Pseudomonadota</taxon>
        <taxon>Gammaproteobacteria</taxon>
        <taxon>Enterobacterales</taxon>
        <taxon>Yersiniaceae</taxon>
        <taxon>Serratia</taxon>
    </lineage>
</organism>
<gene>
    <name evidence="1" type="ORF">M621_02510</name>
</gene>